<dbReference type="PROSITE" id="PS52050">
    <property type="entry name" value="WYL"/>
    <property type="match status" value="1"/>
</dbReference>
<dbReference type="InterPro" id="IPR028349">
    <property type="entry name" value="PafC-like"/>
</dbReference>
<dbReference type="InterPro" id="IPR036388">
    <property type="entry name" value="WH-like_DNA-bd_sf"/>
</dbReference>
<evidence type="ECO:0000256" key="1">
    <source>
        <dbReference type="ARBA" id="ARBA00023015"/>
    </source>
</evidence>
<dbReference type="Pfam" id="PF08279">
    <property type="entry name" value="HTH_11"/>
    <property type="match status" value="1"/>
</dbReference>
<reference evidence="4 5" key="1">
    <citation type="journal article" date="2010" name="Microbiol. Resour. Announc.">
        <title>Comparative genomics of the bacterial genus Listeria: Genome evolution is characterized by limited gene acquisition and limited gene loss.</title>
        <authorList>
            <person name="den Bakker H.C."/>
            <person name="Cummings C.A."/>
            <person name="Ferreira V."/>
            <person name="Vatta P."/>
            <person name="Orsi R.H."/>
            <person name="Degoricija L."/>
            <person name="Barker M."/>
            <person name="Petrauskene O."/>
            <person name="Furtado M.R."/>
            <person name="Wiedmann M."/>
        </authorList>
    </citation>
    <scope>NUCLEOTIDE SEQUENCE [LARGE SCALE GENOMIC DNA]</scope>
    <source>
        <strain evidence="4 5">FSL S4-120</strain>
    </source>
</reference>
<gene>
    <name evidence="4" type="ORF">NT05LM_0521</name>
</gene>
<evidence type="ECO:0000313" key="5">
    <source>
        <dbReference type="Proteomes" id="UP000003412"/>
    </source>
</evidence>
<dbReference type="EMBL" id="ADXF01000289">
    <property type="protein sequence ID" value="EFR88867.1"/>
    <property type="molecule type" value="Genomic_DNA"/>
</dbReference>
<dbReference type="InterPro" id="IPR013196">
    <property type="entry name" value="HTH_11"/>
</dbReference>
<dbReference type="InterPro" id="IPR001034">
    <property type="entry name" value="DeoR_HTH"/>
</dbReference>
<sequence>MMTTVCHHSKTKEKKMKIERLIGIIMLLLQRELVSASEMATMFEVSKRTIFRDIDTLAMANIPIYTIAGTKGGIGIMPTYKVDKKLLTADDLTAIIASLDGMEQLLSSAETKKTLQKMKNMLDHSSEPPKSSISLDFSNLSMKNELNAKVESLYLAIKKHQLVELSYIDRTGNQTVRKTEPYHLLFRNRSWYLQGYSLERSDFRTFKMSRIVELKTLEETFEVRPFTVKPFGVPPDRPMFLMHEVSLIVDKIAREQIIERFDLVEISQQDDTHFLAKVTLPDHEAGYRFLLQLGTHVTIQNRDDFYDNFVDYLKEIQGKYI</sequence>
<protein>
    <submittedName>
        <fullName evidence="4">Helix-turn-helix type 11 domain-containing protein</fullName>
    </submittedName>
</protein>
<dbReference type="InterPro" id="IPR051534">
    <property type="entry name" value="CBASS_pafABC_assoc_protein"/>
</dbReference>
<dbReference type="Proteomes" id="UP000003412">
    <property type="component" value="Chromosome"/>
</dbReference>
<feature type="domain" description="HTH deoR-type" evidence="3">
    <location>
        <begin position="17"/>
        <end position="76"/>
    </location>
</feature>
<organism evidence="4 5">
    <name type="scientific">Listeria marthii FSL S4-120</name>
    <dbReference type="NCBI Taxonomy" id="702457"/>
    <lineage>
        <taxon>Bacteria</taxon>
        <taxon>Bacillati</taxon>
        <taxon>Bacillota</taxon>
        <taxon>Bacilli</taxon>
        <taxon>Bacillales</taxon>
        <taxon>Listeriaceae</taxon>
        <taxon>Listeria</taxon>
    </lineage>
</organism>
<dbReference type="PANTHER" id="PTHR34580">
    <property type="match status" value="1"/>
</dbReference>
<keyword evidence="5" id="KW-1185">Reference proteome</keyword>
<evidence type="ECO:0000256" key="2">
    <source>
        <dbReference type="ARBA" id="ARBA00023163"/>
    </source>
</evidence>
<evidence type="ECO:0000313" key="4">
    <source>
        <dbReference type="EMBL" id="EFR88867.1"/>
    </source>
</evidence>
<accession>A0ABN0C0B1</accession>
<dbReference type="InterPro" id="IPR026881">
    <property type="entry name" value="WYL_dom"/>
</dbReference>
<comment type="caution">
    <text evidence="4">The sequence shown here is derived from an EMBL/GenBank/DDBJ whole genome shotgun (WGS) entry which is preliminary data.</text>
</comment>
<dbReference type="PIRSF" id="PIRSF016838">
    <property type="entry name" value="PafC"/>
    <property type="match status" value="1"/>
</dbReference>
<evidence type="ECO:0000259" key="3">
    <source>
        <dbReference type="PROSITE" id="PS51000"/>
    </source>
</evidence>
<name>A0ABN0C0B1_9LIST</name>
<proteinExistence type="predicted"/>
<dbReference type="PROSITE" id="PS51000">
    <property type="entry name" value="HTH_DEOR_2"/>
    <property type="match status" value="1"/>
</dbReference>
<dbReference type="SUPFAM" id="SSF46785">
    <property type="entry name" value="Winged helix' DNA-binding domain"/>
    <property type="match status" value="1"/>
</dbReference>
<dbReference type="Pfam" id="PF13280">
    <property type="entry name" value="WYL"/>
    <property type="match status" value="1"/>
</dbReference>
<dbReference type="PANTHER" id="PTHR34580:SF1">
    <property type="entry name" value="PROTEIN PAFC"/>
    <property type="match status" value="1"/>
</dbReference>
<dbReference type="Gene3D" id="1.10.10.10">
    <property type="entry name" value="Winged helix-like DNA-binding domain superfamily/Winged helix DNA-binding domain"/>
    <property type="match status" value="1"/>
</dbReference>
<keyword evidence="1" id="KW-0805">Transcription regulation</keyword>
<dbReference type="InterPro" id="IPR036390">
    <property type="entry name" value="WH_DNA-bd_sf"/>
</dbReference>
<keyword evidence="2" id="KW-0804">Transcription</keyword>